<evidence type="ECO:0000313" key="1">
    <source>
        <dbReference type="EMBL" id="RDE84858.1"/>
    </source>
</evidence>
<dbReference type="EMBL" id="QEPT01000002">
    <property type="protein sequence ID" value="RDE84858.1"/>
    <property type="molecule type" value="Genomic_DNA"/>
</dbReference>
<accession>A0AAQ0H092</accession>
<protein>
    <submittedName>
        <fullName evidence="1">Uncharacterized protein</fullName>
    </submittedName>
</protein>
<dbReference type="Proteomes" id="UP000253823">
    <property type="component" value="Unassembled WGS sequence"/>
</dbReference>
<dbReference type="RefSeq" id="WP_049367851.1">
    <property type="nucleotide sequence ID" value="NZ_QEPT01000002.1"/>
</dbReference>
<gene>
    <name evidence="1" type="ORF">DPV95_03745</name>
</gene>
<reference evidence="1 2" key="1">
    <citation type="submission" date="2018-05" db="EMBL/GenBank/DDBJ databases">
        <title>Draft Genome Sequences for a Diverse set of 7 Haemophilus Species.</title>
        <authorList>
            <person name="Nichols M."/>
            <person name="Topaz N."/>
            <person name="Wang X."/>
            <person name="Wang X."/>
            <person name="Boxrud D."/>
        </authorList>
    </citation>
    <scope>NUCLEOTIDE SEQUENCE [LARGE SCALE GENOMIC DNA]</scope>
    <source>
        <strain evidence="1 2">C2006002596</strain>
    </source>
</reference>
<proteinExistence type="predicted"/>
<organism evidence="1 2">
    <name type="scientific">Haemophilus parainfluenzae</name>
    <dbReference type="NCBI Taxonomy" id="729"/>
    <lineage>
        <taxon>Bacteria</taxon>
        <taxon>Pseudomonadati</taxon>
        <taxon>Pseudomonadota</taxon>
        <taxon>Gammaproteobacteria</taxon>
        <taxon>Pasteurellales</taxon>
        <taxon>Pasteurellaceae</taxon>
        <taxon>Haemophilus</taxon>
    </lineage>
</organism>
<dbReference type="AlphaFoldDB" id="A0AAQ0H092"/>
<evidence type="ECO:0000313" key="2">
    <source>
        <dbReference type="Proteomes" id="UP000253823"/>
    </source>
</evidence>
<name>A0AAQ0H092_HAEPA</name>
<comment type="caution">
    <text evidence="1">The sequence shown here is derived from an EMBL/GenBank/DDBJ whole genome shotgun (WGS) entry which is preliminary data.</text>
</comment>
<sequence length="79" mass="9408">MEINEIRTIFLKYWDPILIGDNELLIDEYDNYVNSMFGYLKRDNIDIDDIVDLLILFENEMGVETDLYTKRNVASKLIK</sequence>